<keyword evidence="2 4" id="KW-0732">Signal</keyword>
<dbReference type="PANTHER" id="PTHR13986:SF8">
    <property type="entry name" value="PROLYL 3-HYDROXYLASE 1-LIKE PROTEIN"/>
    <property type="match status" value="1"/>
</dbReference>
<dbReference type="InterPro" id="IPR052284">
    <property type="entry name" value="Collagen_mod_leprecan"/>
</dbReference>
<dbReference type="Pfam" id="PF23557">
    <property type="entry name" value="TPR_leprecan"/>
    <property type="match status" value="1"/>
</dbReference>
<name>A0A1E1WQH5_PECGO</name>
<dbReference type="InterPro" id="IPR056585">
    <property type="entry name" value="Leprecan_dom"/>
</dbReference>
<dbReference type="GO" id="GO:0030199">
    <property type="term" value="P:collagen fibril organization"/>
    <property type="evidence" value="ECO:0007669"/>
    <property type="project" value="TreeGrafter"/>
</dbReference>
<keyword evidence="3" id="KW-0325">Glycoprotein</keyword>
<feature type="chain" id="PRO_5009115513" description="Leprecan-like alpha-helical domain-containing protein" evidence="4">
    <location>
        <begin position="23"/>
        <end position="369"/>
    </location>
</feature>
<dbReference type="EMBL" id="GDQN01001887">
    <property type="protein sequence ID" value="JAT89167.1"/>
    <property type="molecule type" value="Transcribed_RNA"/>
</dbReference>
<evidence type="ECO:0000256" key="3">
    <source>
        <dbReference type="ARBA" id="ARBA00023180"/>
    </source>
</evidence>
<evidence type="ECO:0000256" key="2">
    <source>
        <dbReference type="ARBA" id="ARBA00022729"/>
    </source>
</evidence>
<dbReference type="InterPro" id="IPR011990">
    <property type="entry name" value="TPR-like_helical_dom_sf"/>
</dbReference>
<dbReference type="SUPFAM" id="SSF48452">
    <property type="entry name" value="TPR-like"/>
    <property type="match status" value="1"/>
</dbReference>
<sequence>MLKTSALIKVSVFLITYAVVRNEAIKYSSLDRSYQRGVEAYKGERWSECIKRFEEALHLYKLYKAVVINCRLKCNSQQFEPQVKDNIEDLQIYEKFFQTKNCLKTCQDLAFEEVSLKDEVSDSILFNMHARKPYEYLQMCYFQMYALPKAASATYTYLQANPDDESMLENLKYYSEQPEVDVNEITDLESEDFMVLHNLGLKSYKKNNWGETIASMEEVITDYLSWENRCRVECERQPDQEWSSEFVVTISNNIASLLHCHQQCQDKVKSFGYKSGSEFLADVLNYIQISYYRLDKYDDAAKAVASYLILLPDDEDMLENKRIYSTLIKEGTIHRRSDIDYYFKRDNYEKKLLNLFHRGDDNKIDSNAI</sequence>
<dbReference type="OrthoDB" id="8517835at2759"/>
<evidence type="ECO:0000313" key="6">
    <source>
        <dbReference type="EMBL" id="JAT89167.1"/>
    </source>
</evidence>
<accession>A0A1E1WQH5</accession>
<feature type="domain" description="Leprecan-like alpha-helical" evidence="5">
    <location>
        <begin position="30"/>
        <end position="326"/>
    </location>
</feature>
<dbReference type="Gene3D" id="1.25.40.10">
    <property type="entry name" value="Tetratricopeptide repeat domain"/>
    <property type="match status" value="2"/>
</dbReference>
<organism evidence="6">
    <name type="scientific">Pectinophora gossypiella</name>
    <name type="common">Cotton pink bollworm</name>
    <name type="synonym">Depressaria gossypiella</name>
    <dbReference type="NCBI Taxonomy" id="13191"/>
    <lineage>
        <taxon>Eukaryota</taxon>
        <taxon>Metazoa</taxon>
        <taxon>Ecdysozoa</taxon>
        <taxon>Arthropoda</taxon>
        <taxon>Hexapoda</taxon>
        <taxon>Insecta</taxon>
        <taxon>Pterygota</taxon>
        <taxon>Neoptera</taxon>
        <taxon>Endopterygota</taxon>
        <taxon>Lepidoptera</taxon>
        <taxon>Glossata</taxon>
        <taxon>Ditrysia</taxon>
        <taxon>Gelechioidea</taxon>
        <taxon>Gelechiidae</taxon>
        <taxon>Apatetrinae</taxon>
        <taxon>Pectinophora</taxon>
    </lineage>
</organism>
<dbReference type="GO" id="GO:0005783">
    <property type="term" value="C:endoplasmic reticulum"/>
    <property type="evidence" value="ECO:0007669"/>
    <property type="project" value="TreeGrafter"/>
</dbReference>
<evidence type="ECO:0000256" key="4">
    <source>
        <dbReference type="SAM" id="SignalP"/>
    </source>
</evidence>
<gene>
    <name evidence="6" type="ORF">g.16538</name>
</gene>
<comment type="similarity">
    <text evidence="1">Belongs to the leprecan family.</text>
</comment>
<proteinExistence type="inferred from homology"/>
<protein>
    <recommendedName>
        <fullName evidence="5">Leprecan-like alpha-helical domain-containing protein</fullName>
    </recommendedName>
</protein>
<feature type="signal peptide" evidence="4">
    <location>
        <begin position="1"/>
        <end position="22"/>
    </location>
</feature>
<reference evidence="6" key="1">
    <citation type="submission" date="2015-09" db="EMBL/GenBank/DDBJ databases">
        <title>De novo assembly of Pectinophora gossypiella (Pink Bollworm) gut transcriptome.</title>
        <authorList>
            <person name="Tassone E.E."/>
        </authorList>
    </citation>
    <scope>NUCLEOTIDE SEQUENCE</scope>
</reference>
<dbReference type="AlphaFoldDB" id="A0A1E1WQH5"/>
<dbReference type="PANTHER" id="PTHR13986">
    <property type="entry name" value="PROTEIN LYSINE HYDROXYLATION COMPLEX COMPONENT"/>
    <property type="match status" value="1"/>
</dbReference>
<dbReference type="GO" id="GO:0005518">
    <property type="term" value="F:collagen binding"/>
    <property type="evidence" value="ECO:0007669"/>
    <property type="project" value="TreeGrafter"/>
</dbReference>
<evidence type="ECO:0000259" key="5">
    <source>
        <dbReference type="Pfam" id="PF23557"/>
    </source>
</evidence>
<evidence type="ECO:0000256" key="1">
    <source>
        <dbReference type="ARBA" id="ARBA00006487"/>
    </source>
</evidence>